<organism evidence="7 8">
    <name type="scientific">Cyberlindnera jadinii (strain ATCC 18201 / CBS 1600 / BCRC 20928 / JCM 3617 / NBRC 0987 / NRRL Y-1542)</name>
    <name type="common">Torula yeast</name>
    <name type="synonym">Candida utilis</name>
    <dbReference type="NCBI Taxonomy" id="983966"/>
    <lineage>
        <taxon>Eukaryota</taxon>
        <taxon>Fungi</taxon>
        <taxon>Dikarya</taxon>
        <taxon>Ascomycota</taxon>
        <taxon>Saccharomycotina</taxon>
        <taxon>Saccharomycetes</taxon>
        <taxon>Phaffomycetales</taxon>
        <taxon>Phaffomycetaceae</taxon>
        <taxon>Cyberlindnera</taxon>
    </lineage>
</organism>
<evidence type="ECO:0000313" key="7">
    <source>
        <dbReference type="EMBL" id="ODV71003.1"/>
    </source>
</evidence>
<evidence type="ECO:0000256" key="3">
    <source>
        <dbReference type="ARBA" id="ARBA00022840"/>
    </source>
</evidence>
<name>A0A1E4RUQ1_CYBJN</name>
<feature type="domain" description="Helicase ATP-binding" evidence="5">
    <location>
        <begin position="229"/>
        <end position="414"/>
    </location>
</feature>
<dbReference type="STRING" id="983966.A0A1E4RUQ1"/>
<dbReference type="InterPro" id="IPR027417">
    <property type="entry name" value="P-loop_NTPase"/>
</dbReference>
<gene>
    <name evidence="7" type="ORF">CYBJADRAFT_169755</name>
</gene>
<dbReference type="CDD" id="cd18008">
    <property type="entry name" value="DEXDc_SHPRH-like"/>
    <property type="match status" value="1"/>
</dbReference>
<feature type="compositionally biased region" description="Basic and acidic residues" evidence="4">
    <location>
        <begin position="44"/>
        <end position="53"/>
    </location>
</feature>
<feature type="domain" description="Helicase C-terminal" evidence="6">
    <location>
        <begin position="645"/>
        <end position="804"/>
    </location>
</feature>
<proteinExistence type="predicted"/>
<dbReference type="SMART" id="SM00490">
    <property type="entry name" value="HELICc"/>
    <property type="match status" value="1"/>
</dbReference>
<dbReference type="InterPro" id="IPR038718">
    <property type="entry name" value="SNF2-like_sf"/>
</dbReference>
<protein>
    <submittedName>
        <fullName evidence="7">Uncharacterized protein</fullName>
    </submittedName>
</protein>
<feature type="region of interest" description="Disordered" evidence="4">
    <location>
        <begin position="1"/>
        <end position="116"/>
    </location>
</feature>
<dbReference type="RefSeq" id="XP_020068042.1">
    <property type="nucleotide sequence ID" value="XM_020215916.1"/>
</dbReference>
<keyword evidence="1" id="KW-0547">Nucleotide-binding</keyword>
<dbReference type="Proteomes" id="UP000094389">
    <property type="component" value="Unassembled WGS sequence"/>
</dbReference>
<reference evidence="7 8" key="1">
    <citation type="journal article" date="2016" name="Proc. Natl. Acad. Sci. U.S.A.">
        <title>Comparative genomics of biotechnologically important yeasts.</title>
        <authorList>
            <person name="Riley R."/>
            <person name="Haridas S."/>
            <person name="Wolfe K.H."/>
            <person name="Lopes M.R."/>
            <person name="Hittinger C.T."/>
            <person name="Goeker M."/>
            <person name="Salamov A.A."/>
            <person name="Wisecaver J.H."/>
            <person name="Long T.M."/>
            <person name="Calvey C.H."/>
            <person name="Aerts A.L."/>
            <person name="Barry K.W."/>
            <person name="Choi C."/>
            <person name="Clum A."/>
            <person name="Coughlan A.Y."/>
            <person name="Deshpande S."/>
            <person name="Douglass A.P."/>
            <person name="Hanson S.J."/>
            <person name="Klenk H.-P."/>
            <person name="LaButti K.M."/>
            <person name="Lapidus A."/>
            <person name="Lindquist E.A."/>
            <person name="Lipzen A.M."/>
            <person name="Meier-Kolthoff J.P."/>
            <person name="Ohm R.A."/>
            <person name="Otillar R.P."/>
            <person name="Pangilinan J.L."/>
            <person name="Peng Y."/>
            <person name="Rokas A."/>
            <person name="Rosa C.A."/>
            <person name="Scheuner C."/>
            <person name="Sibirny A.A."/>
            <person name="Slot J.C."/>
            <person name="Stielow J.B."/>
            <person name="Sun H."/>
            <person name="Kurtzman C.P."/>
            <person name="Blackwell M."/>
            <person name="Grigoriev I.V."/>
            <person name="Jeffries T.W."/>
        </authorList>
    </citation>
    <scope>NUCLEOTIDE SEQUENCE [LARGE SCALE GENOMIC DNA]</scope>
    <source>
        <strain evidence="8">ATCC 18201 / CBS 1600 / BCRC 20928 / JCM 3617 / NBRC 0987 / NRRL Y-1542</strain>
    </source>
</reference>
<dbReference type="CDD" id="cd18793">
    <property type="entry name" value="SF2_C_SNF"/>
    <property type="match status" value="1"/>
</dbReference>
<dbReference type="GO" id="GO:0006281">
    <property type="term" value="P:DNA repair"/>
    <property type="evidence" value="ECO:0007669"/>
    <property type="project" value="TreeGrafter"/>
</dbReference>
<dbReference type="GO" id="GO:0005524">
    <property type="term" value="F:ATP binding"/>
    <property type="evidence" value="ECO:0007669"/>
    <property type="project" value="UniProtKB-KW"/>
</dbReference>
<dbReference type="SUPFAM" id="SSF52540">
    <property type="entry name" value="P-loop containing nucleoside triphosphate hydrolases"/>
    <property type="match status" value="2"/>
</dbReference>
<dbReference type="InterPro" id="IPR001650">
    <property type="entry name" value="Helicase_C-like"/>
</dbReference>
<dbReference type="Pfam" id="PF00271">
    <property type="entry name" value="Helicase_C"/>
    <property type="match status" value="1"/>
</dbReference>
<dbReference type="Gene3D" id="3.40.50.300">
    <property type="entry name" value="P-loop containing nucleotide triphosphate hydrolases"/>
    <property type="match status" value="1"/>
</dbReference>
<dbReference type="GeneID" id="30990312"/>
<dbReference type="OrthoDB" id="423559at2759"/>
<evidence type="ECO:0000256" key="1">
    <source>
        <dbReference type="ARBA" id="ARBA00022741"/>
    </source>
</evidence>
<sequence>MGDLADDLEKLSISPKKKPQSSSSIFLQKKFNSLSNNQKQRSKPQFDRQKFFSDEPIAVNDDSWNKNRQYFNSKQKENPLAGDSPSKKAPYHKDGLPTGATSLKKPSGNVILNPASEDLKDHRDGIQFVKTGFDKYAKSDSPFKDPYSILNNKSIERSGASFLDSPELFKEEKEMVDKLVSSIGNSVMEDEIAKLKETEFEEKDRQVKGLTVNLLDHQVLGLKFLRKREKDKHIHKGGLLCDDMGLGKTVQMISLIVKNKAKEDDLGNLADIENKEFKVVNTDVPKVKIKATLVIAPVSLTTQWIQEMKRFAPHLKTLLYHGPNRAKTSLVDYDVVVSSYETIRSDFENKASPIYCAYWHRVVLDEAHIIKNGKTKTAKATFNVESTRRWALTGTPIQNSVKELQSLLLFLRVSDLSNEKVWKATMAKLISKEKTQAFELIRKELKTIMLRRTKEILQHTNFKLPEKTIHKCEIDFSKRERKLYSDLHEHFKNDLMNKLKDKPDDDDFDETTDLFKSVSPVKLGAKKNGKNIHMQALVFLLRLRQVCCHWKLLTNLKEDDLEDIQKANGGANSNKLDPMASPSKTPAPLDMDKALDNLANIMGGLTVEETKCEVCFVEPVESGEGKICRSCLKLQEHTKNTESAKVLKVLDILKRDPTRKTIIFSQFRELLLLLKPVLKKHGIKSVMYDGKLSLSEKDKALDKLRNDDETKVLLCSLKSGAVGLNLTVASQVILFDPWWNPQIQEQAIDRVYRIGQTKPVDVYVLAIKDTVEIGILELQEKKRAIAQTVIGGDSTAQSKLNTLSTAELMKLFGAYKG</sequence>
<evidence type="ECO:0000259" key="5">
    <source>
        <dbReference type="PROSITE" id="PS51192"/>
    </source>
</evidence>
<keyword evidence="3" id="KW-0067">ATP-binding</keyword>
<dbReference type="Pfam" id="PF00176">
    <property type="entry name" value="SNF2-rel_dom"/>
    <property type="match status" value="1"/>
</dbReference>
<dbReference type="PROSITE" id="PS51194">
    <property type="entry name" value="HELICASE_CTER"/>
    <property type="match status" value="1"/>
</dbReference>
<dbReference type="GO" id="GO:0008094">
    <property type="term" value="F:ATP-dependent activity, acting on DNA"/>
    <property type="evidence" value="ECO:0007669"/>
    <property type="project" value="TreeGrafter"/>
</dbReference>
<dbReference type="PROSITE" id="PS51192">
    <property type="entry name" value="HELICASE_ATP_BIND_1"/>
    <property type="match status" value="1"/>
</dbReference>
<dbReference type="GO" id="GO:0016787">
    <property type="term" value="F:hydrolase activity"/>
    <property type="evidence" value="ECO:0007669"/>
    <property type="project" value="UniProtKB-KW"/>
</dbReference>
<keyword evidence="2" id="KW-0378">Hydrolase</keyword>
<keyword evidence="8" id="KW-1185">Reference proteome</keyword>
<evidence type="ECO:0000256" key="2">
    <source>
        <dbReference type="ARBA" id="ARBA00022801"/>
    </source>
</evidence>
<dbReference type="AlphaFoldDB" id="A0A1E4RUQ1"/>
<dbReference type="SMART" id="SM00487">
    <property type="entry name" value="DEXDc"/>
    <property type="match status" value="1"/>
</dbReference>
<dbReference type="OMA" id="NEVPQNP"/>
<dbReference type="InterPro" id="IPR000330">
    <property type="entry name" value="SNF2_N"/>
</dbReference>
<accession>A0A1E4RUQ1</accession>
<dbReference type="GO" id="GO:0005634">
    <property type="term" value="C:nucleus"/>
    <property type="evidence" value="ECO:0007669"/>
    <property type="project" value="TreeGrafter"/>
</dbReference>
<evidence type="ECO:0000259" key="6">
    <source>
        <dbReference type="PROSITE" id="PS51194"/>
    </source>
</evidence>
<dbReference type="EMBL" id="KV453946">
    <property type="protein sequence ID" value="ODV71003.1"/>
    <property type="molecule type" value="Genomic_DNA"/>
</dbReference>
<dbReference type="InterPro" id="IPR049730">
    <property type="entry name" value="SNF2/RAD54-like_C"/>
</dbReference>
<dbReference type="PANTHER" id="PTHR45626:SF14">
    <property type="entry name" value="ATP-DEPENDENT DNA HELICASE (EUROFUNG)"/>
    <property type="match status" value="1"/>
</dbReference>
<dbReference type="Gene3D" id="3.40.50.10810">
    <property type="entry name" value="Tandem AAA-ATPase domain"/>
    <property type="match status" value="1"/>
</dbReference>
<evidence type="ECO:0000256" key="4">
    <source>
        <dbReference type="SAM" id="MobiDB-lite"/>
    </source>
</evidence>
<dbReference type="InterPro" id="IPR014001">
    <property type="entry name" value="Helicase_ATP-bd"/>
</dbReference>
<dbReference type="PANTHER" id="PTHR45626">
    <property type="entry name" value="TRANSCRIPTION TERMINATION FACTOR 2-RELATED"/>
    <property type="match status" value="1"/>
</dbReference>
<evidence type="ECO:0000313" key="8">
    <source>
        <dbReference type="Proteomes" id="UP000094389"/>
    </source>
</evidence>
<feature type="compositionally biased region" description="Polar residues" evidence="4">
    <location>
        <begin position="30"/>
        <end position="39"/>
    </location>
</feature>
<dbReference type="InterPro" id="IPR050628">
    <property type="entry name" value="SNF2_RAD54_helicase_TF"/>
</dbReference>